<accession>A0A427ACR4</accession>
<comment type="caution">
    <text evidence="2">The sequence shown here is derived from an EMBL/GenBank/DDBJ whole genome shotgun (WGS) entry which is preliminary data.</text>
</comment>
<protein>
    <submittedName>
        <fullName evidence="2">Uncharacterized protein</fullName>
    </submittedName>
</protein>
<dbReference type="EMBL" id="AMZH03002896">
    <property type="protein sequence ID" value="RRT74038.1"/>
    <property type="molecule type" value="Genomic_DNA"/>
</dbReference>
<dbReference type="AlphaFoldDB" id="A0A427ACR4"/>
<evidence type="ECO:0000313" key="2">
    <source>
        <dbReference type="EMBL" id="RRT74038.1"/>
    </source>
</evidence>
<reference evidence="2 3" key="1">
    <citation type="journal article" date="2014" name="Agronomy (Basel)">
        <title>A Draft Genome Sequence for Ensete ventricosum, the Drought-Tolerant Tree Against Hunger.</title>
        <authorList>
            <person name="Harrison J."/>
            <person name="Moore K.A."/>
            <person name="Paszkiewicz K."/>
            <person name="Jones T."/>
            <person name="Grant M."/>
            <person name="Ambacheew D."/>
            <person name="Muzemil S."/>
            <person name="Studholme D.J."/>
        </authorList>
    </citation>
    <scope>NUCLEOTIDE SEQUENCE [LARGE SCALE GENOMIC DNA]</scope>
</reference>
<evidence type="ECO:0000313" key="3">
    <source>
        <dbReference type="Proteomes" id="UP000287651"/>
    </source>
</evidence>
<feature type="compositionally biased region" description="Basic and acidic residues" evidence="1">
    <location>
        <begin position="35"/>
        <end position="48"/>
    </location>
</feature>
<evidence type="ECO:0000256" key="1">
    <source>
        <dbReference type="SAM" id="MobiDB-lite"/>
    </source>
</evidence>
<organism evidence="2 3">
    <name type="scientific">Ensete ventricosum</name>
    <name type="common">Abyssinian banana</name>
    <name type="synonym">Musa ensete</name>
    <dbReference type="NCBI Taxonomy" id="4639"/>
    <lineage>
        <taxon>Eukaryota</taxon>
        <taxon>Viridiplantae</taxon>
        <taxon>Streptophyta</taxon>
        <taxon>Embryophyta</taxon>
        <taxon>Tracheophyta</taxon>
        <taxon>Spermatophyta</taxon>
        <taxon>Magnoliopsida</taxon>
        <taxon>Liliopsida</taxon>
        <taxon>Zingiberales</taxon>
        <taxon>Musaceae</taxon>
        <taxon>Ensete</taxon>
    </lineage>
</organism>
<proteinExistence type="predicted"/>
<sequence>MTESSRTLGTVAAAVGKLALAPIRLGRQEGGSARKSAENLQRRDDARRSGAASTTALAIGGGQFLLRNGWLPKGTTKFHRKVMKGSTRLSVSMGKQIPSE</sequence>
<feature type="region of interest" description="Disordered" evidence="1">
    <location>
        <begin position="27"/>
        <end position="53"/>
    </location>
</feature>
<gene>
    <name evidence="2" type="ORF">B296_00032752</name>
</gene>
<dbReference type="Proteomes" id="UP000287651">
    <property type="component" value="Unassembled WGS sequence"/>
</dbReference>
<name>A0A427ACR4_ENSVE</name>